<dbReference type="Proteomes" id="UP000813427">
    <property type="component" value="Unassembled WGS sequence"/>
</dbReference>
<gene>
    <name evidence="2" type="ORF">BKA59DRAFT_119014</name>
</gene>
<evidence type="ECO:0000313" key="3">
    <source>
        <dbReference type="Proteomes" id="UP000813427"/>
    </source>
</evidence>
<accession>A0A8K0WGS5</accession>
<dbReference type="AlphaFoldDB" id="A0A8K0WGS5"/>
<dbReference type="OrthoDB" id="5080544at2759"/>
<feature type="region of interest" description="Disordered" evidence="1">
    <location>
        <begin position="1"/>
        <end position="57"/>
    </location>
</feature>
<proteinExistence type="predicted"/>
<evidence type="ECO:0000256" key="1">
    <source>
        <dbReference type="SAM" id="MobiDB-lite"/>
    </source>
</evidence>
<sequence length="77" mass="8301">MSSPATNQSYSYGHSNNSSGSTYTGGQGTSSGTTLSQWASTPDQTERFYATGQRTNRGVMQAMDKTLEFDRAFSGRT</sequence>
<comment type="caution">
    <text evidence="2">The sequence shown here is derived from an EMBL/GenBank/DDBJ whole genome shotgun (WGS) entry which is preliminary data.</text>
</comment>
<protein>
    <submittedName>
        <fullName evidence="2">Uncharacterized protein</fullName>
    </submittedName>
</protein>
<name>A0A8K0WGS5_9HYPO</name>
<organism evidence="2 3">
    <name type="scientific">Fusarium tricinctum</name>
    <dbReference type="NCBI Taxonomy" id="61284"/>
    <lineage>
        <taxon>Eukaryota</taxon>
        <taxon>Fungi</taxon>
        <taxon>Dikarya</taxon>
        <taxon>Ascomycota</taxon>
        <taxon>Pezizomycotina</taxon>
        <taxon>Sordariomycetes</taxon>
        <taxon>Hypocreomycetidae</taxon>
        <taxon>Hypocreales</taxon>
        <taxon>Nectriaceae</taxon>
        <taxon>Fusarium</taxon>
        <taxon>Fusarium tricinctum species complex</taxon>
    </lineage>
</organism>
<feature type="compositionally biased region" description="Low complexity" evidence="1">
    <location>
        <begin position="7"/>
        <end position="22"/>
    </location>
</feature>
<keyword evidence="3" id="KW-1185">Reference proteome</keyword>
<evidence type="ECO:0000313" key="2">
    <source>
        <dbReference type="EMBL" id="KAH7257690.1"/>
    </source>
</evidence>
<reference evidence="2" key="1">
    <citation type="journal article" date="2021" name="Nat. Commun.">
        <title>Genetic determinants of endophytism in the Arabidopsis root mycobiome.</title>
        <authorList>
            <person name="Mesny F."/>
            <person name="Miyauchi S."/>
            <person name="Thiergart T."/>
            <person name="Pickel B."/>
            <person name="Atanasova L."/>
            <person name="Karlsson M."/>
            <person name="Huettel B."/>
            <person name="Barry K.W."/>
            <person name="Haridas S."/>
            <person name="Chen C."/>
            <person name="Bauer D."/>
            <person name="Andreopoulos W."/>
            <person name="Pangilinan J."/>
            <person name="LaButti K."/>
            <person name="Riley R."/>
            <person name="Lipzen A."/>
            <person name="Clum A."/>
            <person name="Drula E."/>
            <person name="Henrissat B."/>
            <person name="Kohler A."/>
            <person name="Grigoriev I.V."/>
            <person name="Martin F.M."/>
            <person name="Hacquard S."/>
        </authorList>
    </citation>
    <scope>NUCLEOTIDE SEQUENCE</scope>
    <source>
        <strain evidence="2">MPI-SDFR-AT-0068</strain>
    </source>
</reference>
<dbReference type="EMBL" id="JAGPXF010000002">
    <property type="protein sequence ID" value="KAH7257690.1"/>
    <property type="molecule type" value="Genomic_DNA"/>
</dbReference>